<comment type="caution">
    <text evidence="1">Lacks conserved residue(s) required for the propagation of feature annotation.</text>
</comment>
<evidence type="ECO:0000256" key="2">
    <source>
        <dbReference type="SAM" id="Phobius"/>
    </source>
</evidence>
<name>A0A816FKV4_ADIRI</name>
<keyword evidence="2" id="KW-1133">Transmembrane helix</keyword>
<keyword evidence="1" id="KW-0245">EGF-like domain</keyword>
<keyword evidence="2" id="KW-0812">Transmembrane</keyword>
<dbReference type="PROSITE" id="PS50026">
    <property type="entry name" value="EGF_3"/>
    <property type="match status" value="1"/>
</dbReference>
<keyword evidence="5" id="KW-1185">Reference proteome</keyword>
<evidence type="ECO:0000259" key="3">
    <source>
        <dbReference type="PROSITE" id="PS50026"/>
    </source>
</evidence>
<dbReference type="InterPro" id="IPR000742">
    <property type="entry name" value="EGF"/>
</dbReference>
<proteinExistence type="predicted"/>
<feature type="domain" description="EGF-like" evidence="3">
    <location>
        <begin position="52"/>
        <end position="86"/>
    </location>
</feature>
<protein>
    <recommendedName>
        <fullName evidence="3">EGF-like domain-containing protein</fullName>
    </recommendedName>
</protein>
<evidence type="ECO:0000256" key="1">
    <source>
        <dbReference type="PROSITE-ProRule" id="PRU00076"/>
    </source>
</evidence>
<reference evidence="4" key="1">
    <citation type="submission" date="2021-02" db="EMBL/GenBank/DDBJ databases">
        <authorList>
            <person name="Nowell W R."/>
        </authorList>
    </citation>
    <scope>NUCLEOTIDE SEQUENCE</scope>
</reference>
<dbReference type="EMBL" id="CAJNOR010011633">
    <property type="protein sequence ID" value="CAF1662680.1"/>
    <property type="molecule type" value="Genomic_DNA"/>
</dbReference>
<evidence type="ECO:0000313" key="4">
    <source>
        <dbReference type="EMBL" id="CAF1662680.1"/>
    </source>
</evidence>
<comment type="caution">
    <text evidence="4">The sequence shown here is derived from an EMBL/GenBank/DDBJ whole genome shotgun (WGS) entry which is preliminary data.</text>
</comment>
<keyword evidence="1" id="KW-1015">Disulfide bond</keyword>
<feature type="transmembrane region" description="Helical" evidence="2">
    <location>
        <begin position="141"/>
        <end position="161"/>
    </location>
</feature>
<sequence length="206" mass="23183">MSKIGVKLARRNKDLAENFFMKYVPSIKTSPCDSEFNSASNATTFIHETNFGKILCDDDYCKGLLICLPDPYGCSCYSGWYGVNCNLTCPSDLYGPDCSYKCNCPSCNRFTGICNCVGTECYQGPYSRSGIKSRCTSSVNLALLISVPIVLIAIIAALLFWRKRRSSDEENLFENSNVRYSTDSYRSSMRQYPYGNDYNNILSERL</sequence>
<dbReference type="PROSITE" id="PS00022">
    <property type="entry name" value="EGF_1"/>
    <property type="match status" value="1"/>
</dbReference>
<keyword evidence="2" id="KW-0472">Membrane</keyword>
<dbReference type="AlphaFoldDB" id="A0A816FKV4"/>
<accession>A0A816FKV4</accession>
<organism evidence="4 5">
    <name type="scientific">Adineta ricciae</name>
    <name type="common">Rotifer</name>
    <dbReference type="NCBI Taxonomy" id="249248"/>
    <lineage>
        <taxon>Eukaryota</taxon>
        <taxon>Metazoa</taxon>
        <taxon>Spiralia</taxon>
        <taxon>Gnathifera</taxon>
        <taxon>Rotifera</taxon>
        <taxon>Eurotatoria</taxon>
        <taxon>Bdelloidea</taxon>
        <taxon>Adinetida</taxon>
        <taxon>Adinetidae</taxon>
        <taxon>Adineta</taxon>
    </lineage>
</organism>
<feature type="disulfide bond" evidence="1">
    <location>
        <begin position="76"/>
        <end position="85"/>
    </location>
</feature>
<gene>
    <name evidence="4" type="ORF">XAT740_LOCUS57184</name>
</gene>
<evidence type="ECO:0000313" key="5">
    <source>
        <dbReference type="Proteomes" id="UP000663828"/>
    </source>
</evidence>
<dbReference type="Gene3D" id="2.170.300.10">
    <property type="entry name" value="Tie2 ligand-binding domain superfamily"/>
    <property type="match status" value="1"/>
</dbReference>
<dbReference type="Proteomes" id="UP000663828">
    <property type="component" value="Unassembled WGS sequence"/>
</dbReference>